<accession>A0A2Y8ZX47</accession>
<sequence length="568" mass="61006">MIGSPVRPRDPAERSELVIAAEQAAQRRADAVAELTATGASFEIAVEPVCGVVLPVYRHRRRSLRELLIDSARHGQNEYLVDGELRLTHAQHRDWVAAVARRLIGAGIGPGDRVAILGQPCAEWIVTWWATVAIGSVAVAVNSWWSSGEIRDALDLTQPAVAVVDGALRGMLPEGAPTLSMEDLRELLPDPGAHTVELPGAELGEDDPATILFTSGTTGRSKGVIHSHRNILCANDFHRLNDAVAERLGAPPARRRFLLATPLFHIAGLYNLVVPRLDVGDTAVIVRGRFDAGEVLALIEREGVTNWGAVPTMAARIAAYPHLERYDLSSLRTMSLNSAAYSPALRAAVTAALPQARRALGTTYGSTETATAVTLGSAADVDAYPATAGRVVPTVEVQIRDESGRPLPDGQEGEIHARGPQLMLGYWENEAATTAAFRPGGWYRTGDLGYLEGGQLYVSSRRSDLVVRGGENVYPAEVEAALATHPAVAEIIVYGVTHPELGQEVAAVVVVTPQWAHRGDAELVAALREHAADQIARYKTPTRWRFTSEPLPRNATGKVQIRRVISGG</sequence>
<dbReference type="Pfam" id="PF13193">
    <property type="entry name" value="AMP-binding_C"/>
    <property type="match status" value="1"/>
</dbReference>
<reference evidence="6" key="1">
    <citation type="submission" date="2016-10" db="EMBL/GenBank/DDBJ databases">
        <authorList>
            <person name="Varghese N."/>
            <person name="Submissions S."/>
        </authorList>
    </citation>
    <scope>NUCLEOTIDE SEQUENCE [LARGE SCALE GENOMIC DNA]</scope>
    <source>
        <strain evidence="6">DSM 22951</strain>
    </source>
</reference>
<evidence type="ECO:0000256" key="1">
    <source>
        <dbReference type="ARBA" id="ARBA00006432"/>
    </source>
</evidence>
<dbReference type="PROSITE" id="PS00455">
    <property type="entry name" value="AMP_BINDING"/>
    <property type="match status" value="1"/>
</dbReference>
<evidence type="ECO:0000313" key="6">
    <source>
        <dbReference type="Proteomes" id="UP000250028"/>
    </source>
</evidence>
<comment type="similarity">
    <text evidence="1">Belongs to the ATP-dependent AMP-binding enzyme family.</text>
</comment>
<protein>
    <submittedName>
        <fullName evidence="5">Acyl-CoA synthetase (AMP-forming)/AMP-acid ligase II</fullName>
    </submittedName>
</protein>
<evidence type="ECO:0000259" key="3">
    <source>
        <dbReference type="Pfam" id="PF00501"/>
    </source>
</evidence>
<evidence type="ECO:0000259" key="4">
    <source>
        <dbReference type="Pfam" id="PF13193"/>
    </source>
</evidence>
<dbReference type="InterPro" id="IPR020845">
    <property type="entry name" value="AMP-binding_CS"/>
</dbReference>
<name>A0A2Y8ZX47_9MICO</name>
<feature type="domain" description="AMP-dependent synthetase/ligase" evidence="3">
    <location>
        <begin position="72"/>
        <end position="427"/>
    </location>
</feature>
<dbReference type="GO" id="GO:0006631">
    <property type="term" value="P:fatty acid metabolic process"/>
    <property type="evidence" value="ECO:0007669"/>
    <property type="project" value="TreeGrafter"/>
</dbReference>
<dbReference type="Gene3D" id="3.30.300.30">
    <property type="match status" value="1"/>
</dbReference>
<evidence type="ECO:0000256" key="2">
    <source>
        <dbReference type="ARBA" id="ARBA00022598"/>
    </source>
</evidence>
<organism evidence="5 6">
    <name type="scientific">Branchiibius hedensis</name>
    <dbReference type="NCBI Taxonomy" id="672460"/>
    <lineage>
        <taxon>Bacteria</taxon>
        <taxon>Bacillati</taxon>
        <taxon>Actinomycetota</taxon>
        <taxon>Actinomycetes</taxon>
        <taxon>Micrococcales</taxon>
        <taxon>Dermacoccaceae</taxon>
        <taxon>Branchiibius</taxon>
    </lineage>
</organism>
<proteinExistence type="inferred from homology"/>
<keyword evidence="2 5" id="KW-0436">Ligase</keyword>
<evidence type="ECO:0000313" key="5">
    <source>
        <dbReference type="EMBL" id="SSA35868.1"/>
    </source>
</evidence>
<dbReference type="InterPro" id="IPR000873">
    <property type="entry name" value="AMP-dep_synth/lig_dom"/>
</dbReference>
<dbReference type="Gene3D" id="3.40.50.12780">
    <property type="entry name" value="N-terminal domain of ligase-like"/>
    <property type="match status" value="1"/>
</dbReference>
<keyword evidence="6" id="KW-1185">Reference proteome</keyword>
<dbReference type="Pfam" id="PF00501">
    <property type="entry name" value="AMP-binding"/>
    <property type="match status" value="1"/>
</dbReference>
<dbReference type="InterPro" id="IPR025110">
    <property type="entry name" value="AMP-bd_C"/>
</dbReference>
<dbReference type="PANTHER" id="PTHR43201:SF5">
    <property type="entry name" value="MEDIUM-CHAIN ACYL-COA LIGASE ACSF2, MITOCHONDRIAL"/>
    <property type="match status" value="1"/>
</dbReference>
<dbReference type="InterPro" id="IPR042099">
    <property type="entry name" value="ANL_N_sf"/>
</dbReference>
<feature type="domain" description="AMP-binding enzyme C-terminal" evidence="4">
    <location>
        <begin position="477"/>
        <end position="558"/>
    </location>
</feature>
<gene>
    <name evidence="5" type="ORF">SAMN04489750_3243</name>
</gene>
<dbReference type="EMBL" id="UESZ01000001">
    <property type="protein sequence ID" value="SSA35868.1"/>
    <property type="molecule type" value="Genomic_DNA"/>
</dbReference>
<dbReference type="InterPro" id="IPR045851">
    <property type="entry name" value="AMP-bd_C_sf"/>
</dbReference>
<dbReference type="SUPFAM" id="SSF56801">
    <property type="entry name" value="Acetyl-CoA synthetase-like"/>
    <property type="match status" value="1"/>
</dbReference>
<dbReference type="PANTHER" id="PTHR43201">
    <property type="entry name" value="ACYL-COA SYNTHETASE"/>
    <property type="match status" value="1"/>
</dbReference>
<dbReference type="Proteomes" id="UP000250028">
    <property type="component" value="Unassembled WGS sequence"/>
</dbReference>
<dbReference type="AlphaFoldDB" id="A0A2Y8ZX47"/>
<dbReference type="GO" id="GO:0031956">
    <property type="term" value="F:medium-chain fatty acid-CoA ligase activity"/>
    <property type="evidence" value="ECO:0007669"/>
    <property type="project" value="TreeGrafter"/>
</dbReference>